<accession>E0S308</accession>
<evidence type="ECO:0000313" key="1">
    <source>
        <dbReference type="EMBL" id="ADL35790.1"/>
    </source>
</evidence>
<organism evidence="1 2">
    <name type="scientific">Butyrivibrio proteoclasticus (strain ATCC 51982 / DSM 14932 / B316)</name>
    <name type="common">Clostridium proteoclasticum</name>
    <dbReference type="NCBI Taxonomy" id="515622"/>
    <lineage>
        <taxon>Bacteria</taxon>
        <taxon>Bacillati</taxon>
        <taxon>Bacillota</taxon>
        <taxon>Clostridia</taxon>
        <taxon>Lachnospirales</taxon>
        <taxon>Lachnospiraceae</taxon>
        <taxon>Butyrivibrio</taxon>
    </lineage>
</organism>
<proteinExistence type="predicted"/>
<evidence type="ECO:0000313" key="2">
    <source>
        <dbReference type="Proteomes" id="UP000001299"/>
    </source>
</evidence>
<protein>
    <submittedName>
        <fullName evidence="1">Uncharacterized protein</fullName>
    </submittedName>
</protein>
<dbReference type="HOGENOM" id="CLU_1465629_0_0_9"/>
<dbReference type="EMBL" id="CP001811">
    <property type="protein sequence ID" value="ADL35790.1"/>
    <property type="molecule type" value="Genomic_DNA"/>
</dbReference>
<dbReference type="RefSeq" id="WP_013282440.1">
    <property type="nucleotide sequence ID" value="NC_014388.1"/>
</dbReference>
<dbReference type="KEGG" id="bpb:bpr_III102"/>
<keyword evidence="2" id="KW-1185">Reference proteome</keyword>
<sequence length="184" mass="22027">MSDLRENKTMRIRAHYKNELSLLELLIGQDDGYRMVWTWVTELLLECFCDELKGYLSDPIGILNRKIEGINDISKIFDDVCDQTLKYERYKEKYGISSKIWECGHFYQEIYSHDDEEKKELLVLVLSDYIKNIAPFIVDDSNEWFGKYVSDRFNADTKKQVVARYKKYAAKYKKLIKEFQRIEE</sequence>
<dbReference type="STRING" id="515622.bpr_III102"/>
<dbReference type="AlphaFoldDB" id="E0S308"/>
<reference evidence="1 2" key="1">
    <citation type="journal article" date="2010" name="PLoS ONE">
        <title>The glycobiome of the rumen bacterium Butyrivibrio proteoclasticus B316(T) highlights adaptation to a polysaccharide-rich environment.</title>
        <authorList>
            <person name="Kelly W.J."/>
            <person name="Leahy S.C."/>
            <person name="Altermann E."/>
            <person name="Yeoman C.J."/>
            <person name="Dunne J.C."/>
            <person name="Kong Z."/>
            <person name="Pacheco D.M."/>
            <person name="Li D."/>
            <person name="Noel S.J."/>
            <person name="Moon C.D."/>
            <person name="Cookson A.L."/>
            <person name="Attwood G.T."/>
        </authorList>
    </citation>
    <scope>NUCLEOTIDE SEQUENCE [LARGE SCALE GENOMIC DNA]</scope>
    <source>
        <strain evidence="2">ATCC 51982 / DSM 14932 / B316</strain>
    </source>
</reference>
<name>E0S308_BUTPB</name>
<gene>
    <name evidence="1" type="ordered locus">bpr_III102</name>
</gene>
<dbReference type="Proteomes" id="UP000001299">
    <property type="component" value="Chromosome 2"/>
</dbReference>